<sequence length="120" mass="13285">MCDQVALYLVEETGNDLTEAEVTIPHDSVEWSVIDAIDPEQLPTERPTQVREIENRVSEATPRLASRRSVGETVQESTTERSTTGCGSNPGLEAVDDHHEQIRFSVEDVNDDAPSRVPII</sequence>
<dbReference type="Proteomes" id="UP000637819">
    <property type="component" value="Chromosome"/>
</dbReference>
<proteinExistence type="predicted"/>
<feature type="compositionally biased region" description="Polar residues" evidence="1">
    <location>
        <begin position="72"/>
        <end position="87"/>
    </location>
</feature>
<dbReference type="KEGG" id="hsal:JMJ58_08525"/>
<dbReference type="RefSeq" id="WP_204749046.1">
    <property type="nucleotide sequence ID" value="NZ_CP069188.1"/>
</dbReference>
<keyword evidence="3" id="KW-1185">Reference proteome</keyword>
<organism evidence="2 3">
    <name type="scientific">Haloterrigena salifodinae</name>
    <dbReference type="NCBI Taxonomy" id="2675099"/>
    <lineage>
        <taxon>Archaea</taxon>
        <taxon>Methanobacteriati</taxon>
        <taxon>Methanobacteriota</taxon>
        <taxon>Stenosarchaea group</taxon>
        <taxon>Halobacteria</taxon>
        <taxon>Halobacteriales</taxon>
        <taxon>Natrialbaceae</taxon>
        <taxon>Haloterrigena</taxon>
    </lineage>
</organism>
<evidence type="ECO:0000313" key="3">
    <source>
        <dbReference type="Proteomes" id="UP000637819"/>
    </source>
</evidence>
<dbReference type="GeneID" id="62875163"/>
<feature type="region of interest" description="Disordered" evidence="1">
    <location>
        <begin position="59"/>
        <end position="94"/>
    </location>
</feature>
<gene>
    <name evidence="2" type="ORF">JMJ58_08525</name>
</gene>
<name>A0A8T8E4W0_9EURY</name>
<protein>
    <submittedName>
        <fullName evidence="2">Uncharacterized protein</fullName>
    </submittedName>
</protein>
<dbReference type="EMBL" id="CP069188">
    <property type="protein sequence ID" value="QRV16895.1"/>
    <property type="molecule type" value="Genomic_DNA"/>
</dbReference>
<reference evidence="2 3" key="1">
    <citation type="submission" date="2021-01" db="EMBL/GenBank/DDBJ databases">
        <title>Genome Sequence and Methylation Pattern of Haloterrigena salifodinae BOL5-1, An Extremely Halophilic Archaeon from a Bolivian Salt Mine.</title>
        <authorList>
            <person name="DasSarma P."/>
            <person name="Anton B.P."/>
            <person name="DasSarma S.L."/>
            <person name="von Ehrenheim H.A.L."/>
            <person name="Martinez F.L."/>
            <person name="Guzman D."/>
            <person name="Roberts R.J."/>
            <person name="DasSarma S."/>
        </authorList>
    </citation>
    <scope>NUCLEOTIDE SEQUENCE [LARGE SCALE GENOMIC DNA]</scope>
    <source>
        <strain evidence="2 3">BOL5-1</strain>
    </source>
</reference>
<dbReference type="AlphaFoldDB" id="A0A8T8E4W0"/>
<evidence type="ECO:0000313" key="2">
    <source>
        <dbReference type="EMBL" id="QRV16895.1"/>
    </source>
</evidence>
<evidence type="ECO:0000256" key="1">
    <source>
        <dbReference type="SAM" id="MobiDB-lite"/>
    </source>
</evidence>
<dbReference type="OrthoDB" id="329111at2157"/>
<accession>A0A8T8E4W0</accession>